<proteinExistence type="predicted"/>
<organism evidence="1 2">
    <name type="scientific">Cyclobacterium jeungdonense</name>
    <dbReference type="NCBI Taxonomy" id="708087"/>
    <lineage>
        <taxon>Bacteria</taxon>
        <taxon>Pseudomonadati</taxon>
        <taxon>Bacteroidota</taxon>
        <taxon>Cytophagia</taxon>
        <taxon>Cytophagales</taxon>
        <taxon>Cyclobacteriaceae</taxon>
        <taxon>Cyclobacterium</taxon>
    </lineage>
</organism>
<dbReference type="PANTHER" id="PTHR30605">
    <property type="entry name" value="ANHYDRO-N-ACETYLMURAMIC ACID KINASE"/>
    <property type="match status" value="1"/>
</dbReference>
<gene>
    <name evidence="1" type="ORF">QWZ15_09160</name>
</gene>
<keyword evidence="2" id="KW-1185">Reference proteome</keyword>
<dbReference type="EC" id="2.7.1.170" evidence="1"/>
<dbReference type="Proteomes" id="UP001236663">
    <property type="component" value="Unassembled WGS sequence"/>
</dbReference>
<comment type="caution">
    <text evidence="1">The sequence shown here is derived from an EMBL/GenBank/DDBJ whole genome shotgun (WGS) entry which is preliminary data.</text>
</comment>
<sequence>MIEPYRYELIGLMSGTSGDGLDLAYCSFEKNAHWSFEILKAETIPFPDNLEHALPAAHQIDAESLEFLNIEFGTWMGNVVKNFCREQGIQPTAIASHGHTVFHRPEKGMTRQIGDGYALWQASGIPVINDFRKLDVVLGGQGAPLVPIGDALLFPQYDFALNLGGIANISLEKNRHRTAFDTCPFNLLMNHFAQKVGKTFDTNGDIARKGNVIPELLTSLHQLPYYAQKGAKSLGREHVERDFLPLLEKADYSVPDVLATLIEHYAICISHTIGEETQPSSKKQKLLITGGGAYNAFFIETLSKKIGSHVTLTLPENQLIDFKEALVFAFLGVLRLRGEINCLASVTGASQSSCGGTVFGLFP</sequence>
<dbReference type="InterPro" id="IPR005338">
    <property type="entry name" value="Anhydro_N_Ac-Mur_kinase"/>
</dbReference>
<dbReference type="PANTHER" id="PTHR30605:SF0">
    <property type="entry name" value="ANHYDRO-N-ACETYLMURAMIC ACID KINASE"/>
    <property type="match status" value="1"/>
</dbReference>
<evidence type="ECO:0000313" key="1">
    <source>
        <dbReference type="EMBL" id="MDN3687996.1"/>
    </source>
</evidence>
<keyword evidence="1" id="KW-0808">Transferase</keyword>
<dbReference type="GO" id="GO:0016301">
    <property type="term" value="F:kinase activity"/>
    <property type="evidence" value="ECO:0007669"/>
    <property type="project" value="UniProtKB-KW"/>
</dbReference>
<protein>
    <submittedName>
        <fullName evidence="1">Anhydro-N-acetylmuramic acid kinase</fullName>
        <ecNumber evidence="1">2.7.1.170</ecNumber>
    </submittedName>
</protein>
<dbReference type="NCBIfam" id="NF007144">
    <property type="entry name" value="PRK09585.2-3"/>
    <property type="match status" value="1"/>
</dbReference>
<dbReference type="InterPro" id="IPR043129">
    <property type="entry name" value="ATPase_NBD"/>
</dbReference>
<reference evidence="2" key="1">
    <citation type="journal article" date="2019" name="Int. J. Syst. Evol. Microbiol.">
        <title>The Global Catalogue of Microorganisms (GCM) 10K type strain sequencing project: providing services to taxonomists for standard genome sequencing and annotation.</title>
        <authorList>
            <consortium name="The Broad Institute Genomics Platform"/>
            <consortium name="The Broad Institute Genome Sequencing Center for Infectious Disease"/>
            <person name="Wu L."/>
            <person name="Ma J."/>
        </authorList>
    </citation>
    <scope>NUCLEOTIDE SEQUENCE [LARGE SCALE GENOMIC DNA]</scope>
    <source>
        <strain evidence="2">CECT 7706</strain>
    </source>
</reference>
<dbReference type="Gene3D" id="3.30.420.40">
    <property type="match status" value="2"/>
</dbReference>
<dbReference type="RefSeq" id="WP_163384427.1">
    <property type="nucleotide sequence ID" value="NZ_JAUFQS010000007.1"/>
</dbReference>
<dbReference type="SUPFAM" id="SSF53067">
    <property type="entry name" value="Actin-like ATPase domain"/>
    <property type="match status" value="1"/>
</dbReference>
<name>A0ABT8C6M2_9BACT</name>
<dbReference type="Pfam" id="PF03702">
    <property type="entry name" value="AnmK"/>
    <property type="match status" value="1"/>
</dbReference>
<accession>A0ABT8C6M2</accession>
<dbReference type="EMBL" id="JAUFQS010000007">
    <property type="protein sequence ID" value="MDN3687996.1"/>
    <property type="molecule type" value="Genomic_DNA"/>
</dbReference>
<evidence type="ECO:0000313" key="2">
    <source>
        <dbReference type="Proteomes" id="UP001236663"/>
    </source>
</evidence>
<keyword evidence="1" id="KW-0418">Kinase</keyword>